<evidence type="ECO:0000256" key="6">
    <source>
        <dbReference type="SAM" id="Coils"/>
    </source>
</evidence>
<feature type="domain" description="Methyl-accepting transducer" evidence="8">
    <location>
        <begin position="388"/>
        <end position="624"/>
    </location>
</feature>
<accession>A0ABX5LTQ2</accession>
<feature type="domain" description="HAMP" evidence="10">
    <location>
        <begin position="331"/>
        <end position="383"/>
    </location>
</feature>
<dbReference type="Gene3D" id="1.10.287.950">
    <property type="entry name" value="Methyl-accepting chemotaxis protein"/>
    <property type="match status" value="1"/>
</dbReference>
<evidence type="ECO:0000256" key="7">
    <source>
        <dbReference type="SAM" id="Phobius"/>
    </source>
</evidence>
<dbReference type="EMBL" id="LAPT01000088">
    <property type="protein sequence ID" value="PXF30024.1"/>
    <property type="molecule type" value="Genomic_DNA"/>
</dbReference>
<evidence type="ECO:0000259" key="10">
    <source>
        <dbReference type="PROSITE" id="PS50885"/>
    </source>
</evidence>
<dbReference type="Pfam" id="PF12729">
    <property type="entry name" value="4HB_MCP_1"/>
    <property type="match status" value="1"/>
</dbReference>
<evidence type="ECO:0008006" key="13">
    <source>
        <dbReference type="Google" id="ProtNLM"/>
    </source>
</evidence>
<evidence type="ECO:0000256" key="5">
    <source>
        <dbReference type="PROSITE-ProRule" id="PRU00284"/>
    </source>
</evidence>
<dbReference type="PANTHER" id="PTHR32089:SF70">
    <property type="entry name" value="ENERGY TAXIS MODULATING METHYL ACCEPTING SENSORY TRANSDUCER"/>
    <property type="match status" value="1"/>
</dbReference>
<evidence type="ECO:0000256" key="1">
    <source>
        <dbReference type="ARBA" id="ARBA00004429"/>
    </source>
</evidence>
<protein>
    <recommendedName>
        <fullName evidence="13">Chemotaxis protein</fullName>
    </recommendedName>
</protein>
<evidence type="ECO:0000256" key="3">
    <source>
        <dbReference type="ARBA" id="ARBA00023224"/>
    </source>
</evidence>
<dbReference type="PROSITE" id="PS50111">
    <property type="entry name" value="CHEMOTAXIS_TRANSDUC_2"/>
    <property type="match status" value="1"/>
</dbReference>
<feature type="coiled-coil region" evidence="6">
    <location>
        <begin position="581"/>
        <end position="608"/>
    </location>
</feature>
<dbReference type="InterPro" id="IPR004089">
    <property type="entry name" value="MCPsignal_dom"/>
</dbReference>
<sequence>MSILQRVIGGFTLLVLLLLTIVATSYKGIHGVSSKLDMVTGETLPLNQAASDMNATLLRANQDLLGLLINRNSDEVNAGKSSFDGNIQTLQTQLGQIPPLLGSNTDSSLTDLLAQISSSTEGYVQLASQLTELHLQKLSVDQQIKAQQEDVMTKGDQLVEFLNKFIADNPTGNAQNQAAGLLREVSKVVSGYKAFQINQDVKRLTRAVKYQDRTIKQRLDQLATVDSDKAKSAAIMANPIITSAGDANGLFQLFVKQVDLASQIDSQTTAASTAIKATLDTIGQFSSATLATLDQAKQQAHQTITTSESILLGIALFAIAVALLIGLWVAFSIKRPLARFRDALIKMTKGDLRVQFNSTSKDEFAELGRYLNELNQTLSRTLSELANSADTLAQSSESNAQISNTTTQAVNEQKVQLTSTASAMTEMEASVQEVAHRAQDTLEAVTSSDRLRQEMRSSIEETVSNIRGQAEQIQHAYEVTSRLDGYSQKIDSIIDAIRNIAEQTNLLALNAAIEAARAGEQGRGFAVVADEVRSLATRTQSSTGEIQQMIEQMQAMTKEVVTVMQTSQSKTEQCVGAAGHAEQALEDMDQAIQVIREMNIQIASATEQQSSTAQEISRSINHINDYTEHTASGAEQTASSGQVLMQMARQQKQLLGYFHF</sequence>
<dbReference type="Pfam" id="PF00015">
    <property type="entry name" value="MCPsignal"/>
    <property type="match status" value="1"/>
</dbReference>
<keyword evidence="7" id="KW-0812">Transmembrane</keyword>
<feature type="domain" description="T-SNARE coiled-coil homology" evidence="9">
    <location>
        <begin position="583"/>
        <end position="637"/>
    </location>
</feature>
<dbReference type="SMART" id="SM00283">
    <property type="entry name" value="MA"/>
    <property type="match status" value="1"/>
</dbReference>
<keyword evidence="2" id="KW-1003">Cell membrane</keyword>
<keyword evidence="2" id="KW-0997">Cell inner membrane</keyword>
<evidence type="ECO:0000256" key="4">
    <source>
        <dbReference type="ARBA" id="ARBA00029447"/>
    </source>
</evidence>
<keyword evidence="12" id="KW-1185">Reference proteome</keyword>
<dbReference type="PROSITE" id="PS50192">
    <property type="entry name" value="T_SNARE"/>
    <property type="match status" value="1"/>
</dbReference>
<dbReference type="CDD" id="cd11386">
    <property type="entry name" value="MCP_signal"/>
    <property type="match status" value="1"/>
</dbReference>
<keyword evidence="3 5" id="KW-0807">Transducer</keyword>
<dbReference type="PANTHER" id="PTHR32089">
    <property type="entry name" value="METHYL-ACCEPTING CHEMOTAXIS PROTEIN MCPB"/>
    <property type="match status" value="1"/>
</dbReference>
<comment type="subcellular location">
    <subcellularLocation>
        <location evidence="1">Cell inner membrane</location>
        <topology evidence="1">Multi-pass membrane protein</topology>
    </subcellularLocation>
</comment>
<keyword evidence="7" id="KW-1133">Transmembrane helix</keyword>
<dbReference type="Pfam" id="PF00672">
    <property type="entry name" value="HAMP"/>
    <property type="match status" value="1"/>
</dbReference>
<dbReference type="SUPFAM" id="SSF58104">
    <property type="entry name" value="Methyl-accepting chemotaxis protein (MCP) signaling domain"/>
    <property type="match status" value="1"/>
</dbReference>
<keyword evidence="7" id="KW-0472">Membrane</keyword>
<keyword evidence="6" id="KW-0175">Coiled coil</keyword>
<dbReference type="SMART" id="SM00304">
    <property type="entry name" value="HAMP"/>
    <property type="match status" value="1"/>
</dbReference>
<organism evidence="11 12">
    <name type="scientific">Pokkaliibacter plantistimulans</name>
    <dbReference type="NCBI Taxonomy" id="1635171"/>
    <lineage>
        <taxon>Bacteria</taxon>
        <taxon>Pseudomonadati</taxon>
        <taxon>Pseudomonadota</taxon>
        <taxon>Gammaproteobacteria</taxon>
        <taxon>Oceanospirillales</taxon>
        <taxon>Balneatrichaceae</taxon>
        <taxon>Pokkaliibacter</taxon>
    </lineage>
</organism>
<evidence type="ECO:0000256" key="2">
    <source>
        <dbReference type="ARBA" id="ARBA00022519"/>
    </source>
</evidence>
<comment type="similarity">
    <text evidence="4">Belongs to the methyl-accepting chemotaxis (MCP) protein family.</text>
</comment>
<proteinExistence type="inferred from homology"/>
<comment type="caution">
    <text evidence="11">The sequence shown here is derived from an EMBL/GenBank/DDBJ whole genome shotgun (WGS) entry which is preliminary data.</text>
</comment>
<reference evidence="11 12" key="1">
    <citation type="submission" date="2015-03" db="EMBL/GenBank/DDBJ databases">
        <authorList>
            <person name="Krishnan R."/>
            <person name="Midha S."/>
            <person name="Patil P.B."/>
            <person name="Rameshkumar N."/>
        </authorList>
    </citation>
    <scope>NUCLEOTIDE SEQUENCE [LARGE SCALE GENOMIC DNA]</scope>
    <source>
        <strain evidence="11 12">L1E11</strain>
    </source>
</reference>
<dbReference type="Proteomes" id="UP000248090">
    <property type="component" value="Unassembled WGS sequence"/>
</dbReference>
<evidence type="ECO:0000259" key="9">
    <source>
        <dbReference type="PROSITE" id="PS50192"/>
    </source>
</evidence>
<gene>
    <name evidence="11" type="ORF">WH50_17585</name>
</gene>
<evidence type="ECO:0000313" key="12">
    <source>
        <dbReference type="Proteomes" id="UP000248090"/>
    </source>
</evidence>
<dbReference type="InterPro" id="IPR024478">
    <property type="entry name" value="HlyB_4HB_MCP"/>
</dbReference>
<dbReference type="InterPro" id="IPR003660">
    <property type="entry name" value="HAMP_dom"/>
</dbReference>
<feature type="transmembrane region" description="Helical" evidence="7">
    <location>
        <begin position="310"/>
        <end position="331"/>
    </location>
</feature>
<dbReference type="PROSITE" id="PS50885">
    <property type="entry name" value="HAMP"/>
    <property type="match status" value="1"/>
</dbReference>
<dbReference type="CDD" id="cd06225">
    <property type="entry name" value="HAMP"/>
    <property type="match status" value="1"/>
</dbReference>
<name>A0ABX5LTQ2_9GAMM</name>
<dbReference type="InterPro" id="IPR000727">
    <property type="entry name" value="T_SNARE_dom"/>
</dbReference>
<evidence type="ECO:0000259" key="8">
    <source>
        <dbReference type="PROSITE" id="PS50111"/>
    </source>
</evidence>
<evidence type="ECO:0000313" key="11">
    <source>
        <dbReference type="EMBL" id="PXF30024.1"/>
    </source>
</evidence>